<accession>A0A1H3DS95</accession>
<organism evidence="1 2">
    <name type="scientific">Flavobacterium degerlachei</name>
    <dbReference type="NCBI Taxonomy" id="229203"/>
    <lineage>
        <taxon>Bacteria</taxon>
        <taxon>Pseudomonadati</taxon>
        <taxon>Bacteroidota</taxon>
        <taxon>Flavobacteriia</taxon>
        <taxon>Flavobacteriales</taxon>
        <taxon>Flavobacteriaceae</taxon>
        <taxon>Flavobacterium</taxon>
    </lineage>
</organism>
<dbReference type="Proteomes" id="UP000198569">
    <property type="component" value="Unassembled WGS sequence"/>
</dbReference>
<sequence>MKDLIYQHETIDDLQMRFMDKDIELWKEDVSIIRIEILFFKRMLNSSIFKTVNFNQQNKNDLINDLTSVRAINESYSDLLLDFVNKLDMIKECDDVQCETFYLNNHAKFRKDIESHFSAYRFYKMNIILFFDNCLEDKI</sequence>
<dbReference type="RefSeq" id="WP_091434155.1">
    <property type="nucleotide sequence ID" value="NZ_FNMV01000013.1"/>
</dbReference>
<keyword evidence="2" id="KW-1185">Reference proteome</keyword>
<dbReference type="OrthoDB" id="1431622at2"/>
<evidence type="ECO:0000313" key="1">
    <source>
        <dbReference type="EMBL" id="SDX69241.1"/>
    </source>
</evidence>
<reference evidence="2" key="1">
    <citation type="submission" date="2016-10" db="EMBL/GenBank/DDBJ databases">
        <authorList>
            <person name="Varghese N."/>
            <person name="Submissions S."/>
        </authorList>
    </citation>
    <scope>NUCLEOTIDE SEQUENCE [LARGE SCALE GENOMIC DNA]</scope>
    <source>
        <strain evidence="2">DSM 15718</strain>
    </source>
</reference>
<proteinExistence type="predicted"/>
<evidence type="ECO:0000313" key="2">
    <source>
        <dbReference type="Proteomes" id="UP000198569"/>
    </source>
</evidence>
<dbReference type="STRING" id="229203.SAMN05444338_11395"/>
<dbReference type="AlphaFoldDB" id="A0A1H3DS95"/>
<name>A0A1H3DS95_9FLAO</name>
<protein>
    <submittedName>
        <fullName evidence="1">Uncharacterized protein</fullName>
    </submittedName>
</protein>
<dbReference type="EMBL" id="FNMV01000013">
    <property type="protein sequence ID" value="SDX69241.1"/>
    <property type="molecule type" value="Genomic_DNA"/>
</dbReference>
<gene>
    <name evidence="1" type="ORF">SAMN05444338_11395</name>
</gene>